<name>A0A2U8DPA4_9CLOT</name>
<dbReference type="PANTHER" id="PTHR43562:SF3">
    <property type="entry name" value="SODIUM ION_PROTON EXCHANGER (EUROFUNG)"/>
    <property type="match status" value="1"/>
</dbReference>
<evidence type="ECO:0000256" key="2">
    <source>
        <dbReference type="ARBA" id="ARBA00005551"/>
    </source>
</evidence>
<evidence type="ECO:0000256" key="9">
    <source>
        <dbReference type="ARBA" id="ARBA00023136"/>
    </source>
</evidence>
<dbReference type="GO" id="GO:0015297">
    <property type="term" value="F:antiporter activity"/>
    <property type="evidence" value="ECO:0007669"/>
    <property type="project" value="UniProtKB-KW"/>
</dbReference>
<sequence length="398" mass="42714">MEKTLLSIVLILIFTKIGGIISRKLKMPEVLGALIAGVILGPVVLNIVQYDDNIKLLSNLGVIMLMFLAGLETNVEEFKKAGFSSLIIAVAGIILPLVLGTLSAYMFFNNFWENVFVGVILTATSVSITVETLKELGKLNTRAGINILGAAVIDDILGLILISIVLAVAQTSGSSAGVSGTLSIIYVFIKIVLFCLFSIIGVIYLPKYINKFISYVKPGREFLTFSIAFAIFIAYIAESLGIAAITGAYICGLMFSSISHKEYLERNVKAISSGFLSLIFFASVGIEANLKGLNEKVFFITLVMFIVAVIGKVVGCGAAARFLKMSKSQAVQIGTGMISRGEVAIITANIGLQKGIISEEVFLPTLIVVILTTIITPILLKLAFSHKVGKSIEKQKIK</sequence>
<feature type="transmembrane region" description="Helical" evidence="11">
    <location>
        <begin position="361"/>
        <end position="384"/>
    </location>
</feature>
<feature type="transmembrane region" description="Helical" evidence="11">
    <location>
        <begin position="30"/>
        <end position="48"/>
    </location>
</feature>
<dbReference type="PANTHER" id="PTHR43562">
    <property type="entry name" value="NAPA-TYPE SODIUM/HYDROGEN ANTIPORTER"/>
    <property type="match status" value="1"/>
</dbReference>
<dbReference type="OrthoDB" id="9793589at2"/>
<feature type="transmembrane region" description="Helical" evidence="11">
    <location>
        <begin position="297"/>
        <end position="320"/>
    </location>
</feature>
<protein>
    <submittedName>
        <fullName evidence="13">Cation/H(+) antiporter</fullName>
    </submittedName>
</protein>
<feature type="transmembrane region" description="Helical" evidence="11">
    <location>
        <begin position="181"/>
        <end position="205"/>
    </location>
</feature>
<dbReference type="GO" id="GO:0016020">
    <property type="term" value="C:membrane"/>
    <property type="evidence" value="ECO:0007669"/>
    <property type="project" value="UniProtKB-SubCell"/>
</dbReference>
<feature type="transmembrane region" description="Helical" evidence="11">
    <location>
        <begin position="225"/>
        <end position="250"/>
    </location>
</feature>
<accession>A0A2U8DPA4</accession>
<feature type="transmembrane region" description="Helical" evidence="11">
    <location>
        <begin position="83"/>
        <end position="108"/>
    </location>
</feature>
<evidence type="ECO:0000256" key="6">
    <source>
        <dbReference type="ARBA" id="ARBA00022989"/>
    </source>
</evidence>
<dbReference type="GO" id="GO:1902600">
    <property type="term" value="P:proton transmembrane transport"/>
    <property type="evidence" value="ECO:0007669"/>
    <property type="project" value="InterPro"/>
</dbReference>
<evidence type="ECO:0000256" key="5">
    <source>
        <dbReference type="ARBA" id="ARBA00022692"/>
    </source>
</evidence>
<evidence type="ECO:0000313" key="14">
    <source>
        <dbReference type="Proteomes" id="UP000244910"/>
    </source>
</evidence>
<dbReference type="RefSeq" id="WP_032079574.1">
    <property type="nucleotide sequence ID" value="NZ_CP020953.1"/>
</dbReference>
<keyword evidence="6 11" id="KW-1133">Transmembrane helix</keyword>
<dbReference type="GO" id="GO:0006814">
    <property type="term" value="P:sodium ion transport"/>
    <property type="evidence" value="ECO:0007669"/>
    <property type="project" value="UniProtKB-KW"/>
</dbReference>
<comment type="similarity">
    <text evidence="2">Belongs to the monovalent cation:proton antiporter 2 (CPA2) transporter (TC 2.A.37) family.</text>
</comment>
<reference evidence="14" key="1">
    <citation type="submission" date="2017-04" db="EMBL/GenBank/DDBJ databases">
        <authorList>
            <person name="Song Y."/>
            <person name="Cho B.-K."/>
        </authorList>
    </citation>
    <scope>NUCLEOTIDE SEQUENCE [LARGE SCALE GENOMIC DNA]</scope>
    <source>
        <strain evidence="14">SL1</strain>
    </source>
</reference>
<keyword evidence="10" id="KW-0739">Sodium transport</keyword>
<feature type="transmembrane region" description="Helical" evidence="11">
    <location>
        <begin position="54"/>
        <end position="71"/>
    </location>
</feature>
<feature type="domain" description="Cation/H+ exchanger transmembrane" evidence="12">
    <location>
        <begin position="12"/>
        <end position="380"/>
    </location>
</feature>
<gene>
    <name evidence="13" type="ORF">B9W14_07195</name>
</gene>
<evidence type="ECO:0000256" key="11">
    <source>
        <dbReference type="SAM" id="Phobius"/>
    </source>
</evidence>
<keyword evidence="4" id="KW-0050">Antiport</keyword>
<keyword evidence="3" id="KW-0813">Transport</keyword>
<evidence type="ECO:0000256" key="1">
    <source>
        <dbReference type="ARBA" id="ARBA00004141"/>
    </source>
</evidence>
<evidence type="ECO:0000256" key="4">
    <source>
        <dbReference type="ARBA" id="ARBA00022449"/>
    </source>
</evidence>
<dbReference type="EMBL" id="CP020953">
    <property type="protein sequence ID" value="AWI04291.1"/>
    <property type="molecule type" value="Genomic_DNA"/>
</dbReference>
<keyword evidence="14" id="KW-1185">Reference proteome</keyword>
<keyword evidence="5 11" id="KW-0812">Transmembrane</keyword>
<dbReference type="Gene3D" id="1.20.1530.20">
    <property type="match status" value="1"/>
</dbReference>
<keyword evidence="8" id="KW-0406">Ion transport</keyword>
<keyword evidence="9 11" id="KW-0472">Membrane</keyword>
<evidence type="ECO:0000259" key="12">
    <source>
        <dbReference type="Pfam" id="PF00999"/>
    </source>
</evidence>
<comment type="subcellular location">
    <subcellularLocation>
        <location evidence="1">Membrane</location>
        <topology evidence="1">Multi-pass membrane protein</topology>
    </subcellularLocation>
</comment>
<feature type="transmembrane region" description="Helical" evidence="11">
    <location>
        <begin position="270"/>
        <end position="290"/>
    </location>
</feature>
<organism evidence="13 14">
    <name type="scientific">Clostridium drakei</name>
    <dbReference type="NCBI Taxonomy" id="332101"/>
    <lineage>
        <taxon>Bacteria</taxon>
        <taxon>Bacillati</taxon>
        <taxon>Bacillota</taxon>
        <taxon>Clostridia</taxon>
        <taxon>Eubacteriales</taxon>
        <taxon>Clostridiaceae</taxon>
        <taxon>Clostridium</taxon>
    </lineage>
</organism>
<evidence type="ECO:0000256" key="3">
    <source>
        <dbReference type="ARBA" id="ARBA00022448"/>
    </source>
</evidence>
<evidence type="ECO:0000256" key="8">
    <source>
        <dbReference type="ARBA" id="ARBA00023065"/>
    </source>
</evidence>
<dbReference type="Pfam" id="PF00999">
    <property type="entry name" value="Na_H_Exchanger"/>
    <property type="match status" value="1"/>
</dbReference>
<dbReference type="InterPro" id="IPR038770">
    <property type="entry name" value="Na+/solute_symporter_sf"/>
</dbReference>
<dbReference type="KEGG" id="cdrk:B9W14_07195"/>
<evidence type="ECO:0000313" key="13">
    <source>
        <dbReference type="EMBL" id="AWI04291.1"/>
    </source>
</evidence>
<dbReference type="AlphaFoldDB" id="A0A2U8DPA4"/>
<feature type="transmembrane region" description="Helical" evidence="11">
    <location>
        <begin position="145"/>
        <end position="169"/>
    </location>
</feature>
<dbReference type="Proteomes" id="UP000244910">
    <property type="component" value="Chromosome"/>
</dbReference>
<evidence type="ECO:0000256" key="7">
    <source>
        <dbReference type="ARBA" id="ARBA00023053"/>
    </source>
</evidence>
<evidence type="ECO:0000256" key="10">
    <source>
        <dbReference type="ARBA" id="ARBA00023201"/>
    </source>
</evidence>
<feature type="transmembrane region" description="Helical" evidence="11">
    <location>
        <begin position="6"/>
        <end position="23"/>
    </location>
</feature>
<keyword evidence="7" id="KW-0915">Sodium</keyword>
<proteinExistence type="inferred from homology"/>
<dbReference type="InterPro" id="IPR006153">
    <property type="entry name" value="Cation/H_exchanger_TM"/>
</dbReference>